<sequence>MDADLNERNESMVLYRIIKMHSSDREDGCPINSGIVSIYYSSISNWELFIYGCIDIYK</sequence>
<accession>A0A8S5SVD0</accession>
<evidence type="ECO:0000313" key="1">
    <source>
        <dbReference type="EMBL" id="DAF54910.1"/>
    </source>
</evidence>
<proteinExistence type="predicted"/>
<reference evidence="1" key="1">
    <citation type="journal article" date="2021" name="Proc. Natl. Acad. Sci. U.S.A.">
        <title>A Catalog of Tens of Thousands of Viruses from Human Metagenomes Reveals Hidden Associations with Chronic Diseases.</title>
        <authorList>
            <person name="Tisza M.J."/>
            <person name="Buck C.B."/>
        </authorList>
    </citation>
    <scope>NUCLEOTIDE SEQUENCE</scope>
    <source>
        <strain evidence="1">CtqPo10</strain>
    </source>
</reference>
<organism evidence="1">
    <name type="scientific">Siphoviridae sp. ctqPo10</name>
    <dbReference type="NCBI Taxonomy" id="2827948"/>
    <lineage>
        <taxon>Viruses</taxon>
        <taxon>Duplodnaviria</taxon>
        <taxon>Heunggongvirae</taxon>
        <taxon>Uroviricota</taxon>
        <taxon>Caudoviricetes</taxon>
    </lineage>
</organism>
<dbReference type="EMBL" id="BK032682">
    <property type="protein sequence ID" value="DAF54910.1"/>
    <property type="molecule type" value="Genomic_DNA"/>
</dbReference>
<name>A0A8S5SVD0_9CAUD</name>
<protein>
    <submittedName>
        <fullName evidence="1">Uncharacterized protein</fullName>
    </submittedName>
</protein>